<keyword evidence="2" id="KW-1185">Reference proteome</keyword>
<organism evidence="1 2">
    <name type="scientific">Hygrophoropsis aurantiaca</name>
    <dbReference type="NCBI Taxonomy" id="72124"/>
    <lineage>
        <taxon>Eukaryota</taxon>
        <taxon>Fungi</taxon>
        <taxon>Dikarya</taxon>
        <taxon>Basidiomycota</taxon>
        <taxon>Agaricomycotina</taxon>
        <taxon>Agaricomycetes</taxon>
        <taxon>Agaricomycetidae</taxon>
        <taxon>Boletales</taxon>
        <taxon>Coniophorineae</taxon>
        <taxon>Hygrophoropsidaceae</taxon>
        <taxon>Hygrophoropsis</taxon>
    </lineage>
</organism>
<reference evidence="1" key="1">
    <citation type="journal article" date="2021" name="New Phytol.">
        <title>Evolutionary innovations through gain and loss of genes in the ectomycorrhizal Boletales.</title>
        <authorList>
            <person name="Wu G."/>
            <person name="Miyauchi S."/>
            <person name="Morin E."/>
            <person name="Kuo A."/>
            <person name="Drula E."/>
            <person name="Varga T."/>
            <person name="Kohler A."/>
            <person name="Feng B."/>
            <person name="Cao Y."/>
            <person name="Lipzen A."/>
            <person name="Daum C."/>
            <person name="Hundley H."/>
            <person name="Pangilinan J."/>
            <person name="Johnson J."/>
            <person name="Barry K."/>
            <person name="LaButti K."/>
            <person name="Ng V."/>
            <person name="Ahrendt S."/>
            <person name="Min B."/>
            <person name="Choi I.G."/>
            <person name="Park H."/>
            <person name="Plett J.M."/>
            <person name="Magnuson J."/>
            <person name="Spatafora J.W."/>
            <person name="Nagy L.G."/>
            <person name="Henrissat B."/>
            <person name="Grigoriev I.V."/>
            <person name="Yang Z.L."/>
            <person name="Xu J."/>
            <person name="Martin F.M."/>
        </authorList>
    </citation>
    <scope>NUCLEOTIDE SEQUENCE</scope>
    <source>
        <strain evidence="1">ATCC 28755</strain>
    </source>
</reference>
<dbReference type="EMBL" id="MU267967">
    <property type="protein sequence ID" value="KAH7906854.1"/>
    <property type="molecule type" value="Genomic_DNA"/>
</dbReference>
<protein>
    <submittedName>
        <fullName evidence="1">Uncharacterized protein</fullName>
    </submittedName>
</protein>
<dbReference type="Proteomes" id="UP000790377">
    <property type="component" value="Unassembled WGS sequence"/>
</dbReference>
<evidence type="ECO:0000313" key="2">
    <source>
        <dbReference type="Proteomes" id="UP000790377"/>
    </source>
</evidence>
<evidence type="ECO:0000313" key="1">
    <source>
        <dbReference type="EMBL" id="KAH7906854.1"/>
    </source>
</evidence>
<name>A0ACB8A111_9AGAM</name>
<accession>A0ACB8A111</accession>
<gene>
    <name evidence="1" type="ORF">BJ138DRAFT_1117203</name>
</gene>
<comment type="caution">
    <text evidence="1">The sequence shown here is derived from an EMBL/GenBank/DDBJ whole genome shotgun (WGS) entry which is preliminary data.</text>
</comment>
<proteinExistence type="predicted"/>
<sequence>MPASLRPQTRAPVSKPYEKRSPSIDPASPAISDYQESIVSPLLPCSDPSDKLGFPTYACYKRIEAAYLACLSPRKRDKALISQVMFDKIWDVLHQPDDCTIESPQFRFWVRKMFTLTRQGRQEDEHYFETPAVVLHENRPVAVMEQLYELFCYCHERANHGGRDKTCAVIRQHYSWVPKELTAQFVKACPTCAVKRPGNSESTAILRDHVHALRSGTVDGLKGEPAEFGASQGWINEQENWFPSGGPLDGPAVLYLDEPPSMQCTPCPSGQPIIAGTGTVDAQHTRPQETAMLHGLPYGWSHFPLQIPDPAYRFSTSVMPDFIQRPSAPGPTYLYSVARVPGLFVSSSSGSVDHGDSSANLPSLSCALKDDSLDDDFALSWPDYDGNSLPPVLQHLRISSPVKSNTKYTPQIDPALLALDVTRSDLPRSRSEVHDSDENFEMSRLEAHGPLSKSTSVEISSPTPTKLKRRPVSNLAASPILSPVATGRKTALVQYLTSIAMQTQHQEEEIASSSGESSTSPNFSGLSAFSSTSDEETSPFTITLPSPNDEAKYDGKMVWTNAVPSEAL</sequence>